<sequence length="83" mass="9146">MASEHNRSVDNFAVGFNSRATYYVAAAAATFHHGHPEGACPLSNKWRPYFLEPGFNASTPKSGQKCGLWKSTRKKSRKAGGFR</sequence>
<evidence type="ECO:0000313" key="3">
    <source>
        <dbReference type="Proteomes" id="UP000219338"/>
    </source>
</evidence>
<feature type="compositionally biased region" description="Basic residues" evidence="1">
    <location>
        <begin position="71"/>
        <end position="83"/>
    </location>
</feature>
<organism evidence="2 3">
    <name type="scientific">Armillaria ostoyae</name>
    <name type="common">Armillaria root rot fungus</name>
    <dbReference type="NCBI Taxonomy" id="47428"/>
    <lineage>
        <taxon>Eukaryota</taxon>
        <taxon>Fungi</taxon>
        <taxon>Dikarya</taxon>
        <taxon>Basidiomycota</taxon>
        <taxon>Agaricomycotina</taxon>
        <taxon>Agaricomycetes</taxon>
        <taxon>Agaricomycetidae</taxon>
        <taxon>Agaricales</taxon>
        <taxon>Marasmiineae</taxon>
        <taxon>Physalacriaceae</taxon>
        <taxon>Armillaria</taxon>
    </lineage>
</organism>
<gene>
    <name evidence="2" type="ORF">ARMOST_14306</name>
</gene>
<dbReference type="Proteomes" id="UP000219338">
    <property type="component" value="Unassembled WGS sequence"/>
</dbReference>
<keyword evidence="3" id="KW-1185">Reference proteome</keyword>
<protein>
    <submittedName>
        <fullName evidence="2">Uncharacterized protein</fullName>
    </submittedName>
</protein>
<proteinExistence type="predicted"/>
<dbReference type="EMBL" id="FUEG01000013">
    <property type="protein sequence ID" value="SJL10911.1"/>
    <property type="molecule type" value="Genomic_DNA"/>
</dbReference>
<evidence type="ECO:0000256" key="1">
    <source>
        <dbReference type="SAM" id="MobiDB-lite"/>
    </source>
</evidence>
<evidence type="ECO:0000313" key="2">
    <source>
        <dbReference type="EMBL" id="SJL10911.1"/>
    </source>
</evidence>
<accession>A0A284RQ85</accession>
<name>A0A284RQ85_ARMOS</name>
<reference evidence="3" key="1">
    <citation type="journal article" date="2017" name="Nat. Ecol. Evol.">
        <title>Genome expansion and lineage-specific genetic innovations in the forest pathogenic fungi Armillaria.</title>
        <authorList>
            <person name="Sipos G."/>
            <person name="Prasanna A.N."/>
            <person name="Walter M.C."/>
            <person name="O'Connor E."/>
            <person name="Balint B."/>
            <person name="Krizsan K."/>
            <person name="Kiss B."/>
            <person name="Hess J."/>
            <person name="Varga T."/>
            <person name="Slot J."/>
            <person name="Riley R."/>
            <person name="Boka B."/>
            <person name="Rigling D."/>
            <person name="Barry K."/>
            <person name="Lee J."/>
            <person name="Mihaltcheva S."/>
            <person name="LaButti K."/>
            <person name="Lipzen A."/>
            <person name="Waldron R."/>
            <person name="Moloney N.M."/>
            <person name="Sperisen C."/>
            <person name="Kredics L."/>
            <person name="Vagvoelgyi C."/>
            <person name="Patrignani A."/>
            <person name="Fitzpatrick D."/>
            <person name="Nagy I."/>
            <person name="Doyle S."/>
            <person name="Anderson J.B."/>
            <person name="Grigoriev I.V."/>
            <person name="Gueldener U."/>
            <person name="Muensterkoetter M."/>
            <person name="Nagy L.G."/>
        </authorList>
    </citation>
    <scope>NUCLEOTIDE SEQUENCE [LARGE SCALE GENOMIC DNA]</scope>
    <source>
        <strain evidence="3">C18/9</strain>
    </source>
</reference>
<dbReference type="AlphaFoldDB" id="A0A284RQ85"/>
<feature type="region of interest" description="Disordered" evidence="1">
    <location>
        <begin position="59"/>
        <end position="83"/>
    </location>
</feature>